<accession>A0A0F4G799</accession>
<dbReference type="Pfam" id="PF08925">
    <property type="entry name" value="DUF1907"/>
    <property type="match status" value="1"/>
</dbReference>
<dbReference type="OrthoDB" id="5119241at2759"/>
<evidence type="ECO:0000259" key="7">
    <source>
        <dbReference type="SMART" id="SM01168"/>
    </source>
</evidence>
<comment type="subunit">
    <text evidence="2">Monomer.</text>
</comment>
<dbReference type="InterPro" id="IPR015021">
    <property type="entry name" value="C11orf54_DUF1907"/>
</dbReference>
<evidence type="ECO:0000313" key="9">
    <source>
        <dbReference type="Proteomes" id="UP000033647"/>
    </source>
</evidence>
<evidence type="ECO:0000256" key="1">
    <source>
        <dbReference type="ARBA" id="ARBA00004123"/>
    </source>
</evidence>
<evidence type="ECO:0000256" key="2">
    <source>
        <dbReference type="ARBA" id="ARBA00011245"/>
    </source>
</evidence>
<evidence type="ECO:0000256" key="4">
    <source>
        <dbReference type="ARBA" id="ARBA00022801"/>
    </source>
</evidence>
<organism evidence="8 9">
    <name type="scientific">Zymoseptoria brevis</name>
    <dbReference type="NCBI Taxonomy" id="1047168"/>
    <lineage>
        <taxon>Eukaryota</taxon>
        <taxon>Fungi</taxon>
        <taxon>Dikarya</taxon>
        <taxon>Ascomycota</taxon>
        <taxon>Pezizomycotina</taxon>
        <taxon>Dothideomycetes</taxon>
        <taxon>Dothideomycetidae</taxon>
        <taxon>Mycosphaerellales</taxon>
        <taxon>Mycosphaerellaceae</taxon>
        <taxon>Zymoseptoria</taxon>
    </lineage>
</organism>
<evidence type="ECO:0000256" key="5">
    <source>
        <dbReference type="ARBA" id="ARBA00022833"/>
    </source>
</evidence>
<keyword evidence="6" id="KW-0539">Nucleus</keyword>
<keyword evidence="3" id="KW-0479">Metal-binding</keyword>
<evidence type="ECO:0000256" key="3">
    <source>
        <dbReference type="ARBA" id="ARBA00022723"/>
    </source>
</evidence>
<dbReference type="AlphaFoldDB" id="A0A0F4G799"/>
<protein>
    <submittedName>
        <fullName evidence="8">Ester hydrolase C11orf54-like protein</fullName>
    </submittedName>
</protein>
<proteinExistence type="predicted"/>
<name>A0A0F4G799_9PEZI</name>
<evidence type="ECO:0000313" key="8">
    <source>
        <dbReference type="EMBL" id="KJX93246.1"/>
    </source>
</evidence>
<keyword evidence="5" id="KW-0862">Zinc</keyword>
<dbReference type="CDD" id="cd17298">
    <property type="entry name" value="DUF1907"/>
    <property type="match status" value="1"/>
</dbReference>
<dbReference type="EMBL" id="LAFY01004315">
    <property type="protein sequence ID" value="KJX93246.1"/>
    <property type="molecule type" value="Genomic_DNA"/>
</dbReference>
<dbReference type="GO" id="GO:0005634">
    <property type="term" value="C:nucleus"/>
    <property type="evidence" value="ECO:0007669"/>
    <property type="project" value="UniProtKB-SubCell"/>
</dbReference>
<dbReference type="SUPFAM" id="SSF117856">
    <property type="entry name" value="AF0104/ALDC/Ptd012-like"/>
    <property type="match status" value="1"/>
</dbReference>
<comment type="subcellular location">
    <subcellularLocation>
        <location evidence="1">Nucleus</location>
    </subcellularLocation>
</comment>
<keyword evidence="4 8" id="KW-0378">Hydrolase</keyword>
<dbReference type="GO" id="GO:0016788">
    <property type="term" value="F:hydrolase activity, acting on ester bonds"/>
    <property type="evidence" value="ECO:0007669"/>
    <property type="project" value="TreeGrafter"/>
</dbReference>
<evidence type="ECO:0000256" key="6">
    <source>
        <dbReference type="ARBA" id="ARBA00023242"/>
    </source>
</evidence>
<reference evidence="8 9" key="1">
    <citation type="submission" date="2015-03" db="EMBL/GenBank/DDBJ databases">
        <title>RNA-seq based gene annotation and comparative genomics of four Zymoseptoria species reveal species-specific pathogenicity related genes and transposable element activity.</title>
        <authorList>
            <person name="Grandaubert J."/>
            <person name="Bhattacharyya A."/>
            <person name="Stukenbrock E.H."/>
        </authorList>
    </citation>
    <scope>NUCLEOTIDE SEQUENCE [LARGE SCALE GENOMIC DNA]</scope>
    <source>
        <strain evidence="8 9">Zb18110</strain>
    </source>
</reference>
<comment type="caution">
    <text evidence="8">The sequence shown here is derived from an EMBL/GenBank/DDBJ whole genome shotgun (WGS) entry which is preliminary data.</text>
</comment>
<dbReference type="SMART" id="SM01168">
    <property type="entry name" value="DUF1907"/>
    <property type="match status" value="1"/>
</dbReference>
<gene>
    <name evidence="8" type="ORF">TI39_contig4356g00002</name>
</gene>
<feature type="domain" description="DUF1907" evidence="7">
    <location>
        <begin position="56"/>
        <end position="352"/>
    </location>
</feature>
<keyword evidence="9" id="KW-1185">Reference proteome</keyword>
<dbReference type="PANTHER" id="PTHR13204:SF1">
    <property type="entry name" value="ESTER HYDROLASE C11ORF54"/>
    <property type="match status" value="1"/>
</dbReference>
<dbReference type="GO" id="GO:0008270">
    <property type="term" value="F:zinc ion binding"/>
    <property type="evidence" value="ECO:0007669"/>
    <property type="project" value="TreeGrafter"/>
</dbReference>
<dbReference type="PANTHER" id="PTHR13204">
    <property type="entry name" value="PTD012 PROTEIN"/>
    <property type="match status" value="1"/>
</dbReference>
<dbReference type="Proteomes" id="UP000033647">
    <property type="component" value="Unassembled WGS sequence"/>
</dbReference>
<sequence length="365" mass="40152">MLVRLSTIALHSGTRAHRLALGVHPATAQFQSTAKASMKTTSHILSPPSLEELAQVLSPALKANFKTSSVTVERCPDLRKPPYHLATEGLSGQESVADIGGQPNLFPQPRLECKYSLLEIAKEMEMSGSKGQLLGAGAGPFHVIGVNSELSPNLSWEKSFDNVNNLTYYTKIEEDHGKPTARCERSPSADCALMMNLYGSAGDPGPVLKVTARTRTGSQKSFTECIRRALFDKYGDAHPISIGGVFVMKTGKAQFHVMPDFPPAEQLPWTQGSQVNDWLTWHKFIAPIVCLTVFHSADAGKKLGLRMEHTHCFTVDGTHQGGHYHHDLDVGEGVEEVEYEAYFNAAKMLYRIDKPEVTLERDLHD</sequence>